<keyword evidence="6" id="KW-0378">Hydrolase</keyword>
<keyword evidence="2" id="KW-0067">ATP-binding</keyword>
<dbReference type="SMART" id="SM00382">
    <property type="entry name" value="AAA"/>
    <property type="match status" value="1"/>
</dbReference>
<dbReference type="RefSeq" id="WP_146462495.1">
    <property type="nucleotide sequence ID" value="NZ_SJPW01000013.1"/>
</dbReference>
<keyword evidence="1" id="KW-0547">Nucleotide-binding</keyword>
<evidence type="ECO:0000256" key="3">
    <source>
        <dbReference type="ARBA" id="ARBA00038088"/>
    </source>
</evidence>
<dbReference type="GO" id="GO:0016887">
    <property type="term" value="F:ATP hydrolysis activity"/>
    <property type="evidence" value="ECO:0007669"/>
    <property type="project" value="InterPro"/>
</dbReference>
<dbReference type="PANTHER" id="PTHR42960:SF1">
    <property type="entry name" value="YCF46 PROTEIN"/>
    <property type="match status" value="1"/>
</dbReference>
<comment type="similarity">
    <text evidence="3">Belongs to the AAA ATPase family. Highly divergent.</text>
</comment>
<dbReference type="GO" id="GO:0006508">
    <property type="term" value="P:proteolysis"/>
    <property type="evidence" value="ECO:0007669"/>
    <property type="project" value="UniProtKB-KW"/>
</dbReference>
<feature type="domain" description="AAA+ ATPase" evidence="5">
    <location>
        <begin position="253"/>
        <end position="389"/>
    </location>
</feature>
<name>A0A5C6E7B1_9BACT</name>
<dbReference type="InterPro" id="IPR027417">
    <property type="entry name" value="P-loop_NTPase"/>
</dbReference>
<keyword evidence="6" id="KW-0482">Metalloprotease</keyword>
<proteinExistence type="inferred from homology"/>
<dbReference type="InterPro" id="IPR003959">
    <property type="entry name" value="ATPase_AAA_core"/>
</dbReference>
<evidence type="ECO:0000313" key="6">
    <source>
        <dbReference type="EMBL" id="TWU44445.1"/>
    </source>
</evidence>
<keyword evidence="7" id="KW-1185">Reference proteome</keyword>
<dbReference type="EMBL" id="SJPW01000013">
    <property type="protein sequence ID" value="TWU44445.1"/>
    <property type="molecule type" value="Genomic_DNA"/>
</dbReference>
<dbReference type="GO" id="GO:0008237">
    <property type="term" value="F:metallopeptidase activity"/>
    <property type="evidence" value="ECO:0007669"/>
    <property type="project" value="UniProtKB-KW"/>
</dbReference>
<dbReference type="GO" id="GO:0005524">
    <property type="term" value="F:ATP binding"/>
    <property type="evidence" value="ECO:0007669"/>
    <property type="project" value="UniProtKB-KW"/>
</dbReference>
<dbReference type="InterPro" id="IPR052381">
    <property type="entry name" value="AAA_domain_protein"/>
</dbReference>
<evidence type="ECO:0000256" key="1">
    <source>
        <dbReference type="ARBA" id="ARBA00022741"/>
    </source>
</evidence>
<accession>A0A5C6E7B1</accession>
<dbReference type="Gene3D" id="3.40.50.300">
    <property type="entry name" value="P-loop containing nucleotide triphosphate hydrolases"/>
    <property type="match status" value="1"/>
</dbReference>
<reference evidence="6 7" key="1">
    <citation type="submission" date="2019-02" db="EMBL/GenBank/DDBJ databases">
        <title>Deep-cultivation of Planctomycetes and their phenomic and genomic characterization uncovers novel biology.</title>
        <authorList>
            <person name="Wiegand S."/>
            <person name="Jogler M."/>
            <person name="Boedeker C."/>
            <person name="Pinto D."/>
            <person name="Vollmers J."/>
            <person name="Rivas-Marin E."/>
            <person name="Kohn T."/>
            <person name="Peeters S.H."/>
            <person name="Heuer A."/>
            <person name="Rast P."/>
            <person name="Oberbeckmann S."/>
            <person name="Bunk B."/>
            <person name="Jeske O."/>
            <person name="Meyerdierks A."/>
            <person name="Storesund J.E."/>
            <person name="Kallscheuer N."/>
            <person name="Luecker S."/>
            <person name="Lage O.M."/>
            <person name="Pohl T."/>
            <person name="Merkel B.J."/>
            <person name="Hornburger P."/>
            <person name="Mueller R.-W."/>
            <person name="Bruemmer F."/>
            <person name="Labrenz M."/>
            <person name="Spormann A.M."/>
            <person name="Op Den Camp H."/>
            <person name="Overmann J."/>
            <person name="Amann R."/>
            <person name="Jetten M.S.M."/>
            <person name="Mascher T."/>
            <person name="Medema M.H."/>
            <person name="Devos D.P."/>
            <person name="Kaster A.-K."/>
            <person name="Ovreas L."/>
            <person name="Rohde M."/>
            <person name="Galperin M.Y."/>
            <person name="Jogler C."/>
        </authorList>
    </citation>
    <scope>NUCLEOTIDE SEQUENCE [LARGE SCALE GENOMIC DNA]</scope>
    <source>
        <strain evidence="6 7">Poly51</strain>
    </source>
</reference>
<dbReference type="InterPro" id="IPR003593">
    <property type="entry name" value="AAA+_ATPase"/>
</dbReference>
<dbReference type="PANTHER" id="PTHR42960">
    <property type="entry name" value="YCF46 PROTEIN"/>
    <property type="match status" value="1"/>
</dbReference>
<evidence type="ECO:0000256" key="2">
    <source>
        <dbReference type="ARBA" id="ARBA00022840"/>
    </source>
</evidence>
<dbReference type="SUPFAM" id="SSF52540">
    <property type="entry name" value="P-loop containing nucleoside triphosphate hydrolases"/>
    <property type="match status" value="1"/>
</dbReference>
<organism evidence="6 7">
    <name type="scientific">Rubripirellula tenax</name>
    <dbReference type="NCBI Taxonomy" id="2528015"/>
    <lineage>
        <taxon>Bacteria</taxon>
        <taxon>Pseudomonadati</taxon>
        <taxon>Planctomycetota</taxon>
        <taxon>Planctomycetia</taxon>
        <taxon>Pirellulales</taxon>
        <taxon>Pirellulaceae</taxon>
        <taxon>Rubripirellula</taxon>
    </lineage>
</organism>
<comment type="caution">
    <text evidence="6">The sequence shown here is derived from an EMBL/GenBank/DDBJ whole genome shotgun (WGS) entry which is preliminary data.</text>
</comment>
<sequence>MKLIQRMNELIRACFAGIWIQSHEHLDAIAELSSMCRDEDWRLAVWDVDQGLRHPNGSAIDVEVADPLAAVRAVSSMAADDTPSLLVLPNFHRFIGSAEIVQAISRAVNEGKQHRTFVVILSPVIQVPVELEKLFIVIEHPMPDREQLSRIAAGIATETNEMPTGRELDDVLDAAAGLSRYEAEGAFSLSLVRDGRLTPDSIWELKTQAVKKSGLLSLHRGGQNFGAIGGLDTLKAFTRRALVHRGRSGIQPRPRGVMLLSPPGCGKSEFCKCVGVEVGRPVLILDVGSLMGSLVGQSEERTRQALAIVDAMAPCVLMIDEVEKAFAGASGGGNDSGVSSRMFGTFLSWLNDHDSDVFVVCTANDVAKLPPEFSRAERFDGVFFVDLPGRTQKDEIWRLYVDRFGLDASDPKPSDDQWTGAEIKSCCRLASLLDVSLVQAAENVVPVAVTSSESVERLRRWADGRCLSAEQPGVYRSATKATRRRGVSTKPSIN</sequence>
<dbReference type="OrthoDB" id="9806903at2"/>
<keyword evidence="6" id="KW-0645">Protease</keyword>
<evidence type="ECO:0000259" key="5">
    <source>
        <dbReference type="SMART" id="SM00382"/>
    </source>
</evidence>
<evidence type="ECO:0000256" key="4">
    <source>
        <dbReference type="ARBA" id="ARBA00040480"/>
    </source>
</evidence>
<evidence type="ECO:0000313" key="7">
    <source>
        <dbReference type="Proteomes" id="UP000318288"/>
    </source>
</evidence>
<dbReference type="Proteomes" id="UP000318288">
    <property type="component" value="Unassembled WGS sequence"/>
</dbReference>
<gene>
    <name evidence="6" type="primary">ftsH4_4</name>
    <name evidence="6" type="ORF">Poly51_61310</name>
</gene>
<protein>
    <recommendedName>
        <fullName evidence="4">Uncharacterized AAA domain-containing protein ycf46</fullName>
    </recommendedName>
</protein>
<dbReference type="Pfam" id="PF00004">
    <property type="entry name" value="AAA"/>
    <property type="match status" value="1"/>
</dbReference>
<dbReference type="AlphaFoldDB" id="A0A5C6E7B1"/>